<sequence>MVMLRNTCQATTGKWWPGGRVAETGSGIRNRVQILSESGSSYSWNRRAVERATVGIAEWWNGGLFGIRRWLVSDTSGKRRMSITLGSESGWFQIHSGSENGGFQILLDLRESGWSKMHSGSENGGFQIPWD</sequence>
<evidence type="ECO:0000313" key="1">
    <source>
        <dbReference type="EMBL" id="GBM85436.1"/>
    </source>
</evidence>
<comment type="caution">
    <text evidence="1">The sequence shown here is derived from an EMBL/GenBank/DDBJ whole genome shotgun (WGS) entry which is preliminary data.</text>
</comment>
<accession>A0A4Y2J891</accession>
<dbReference type="AlphaFoldDB" id="A0A4Y2J891"/>
<organism evidence="1 2">
    <name type="scientific">Araneus ventricosus</name>
    <name type="common">Orbweaver spider</name>
    <name type="synonym">Epeira ventricosa</name>
    <dbReference type="NCBI Taxonomy" id="182803"/>
    <lineage>
        <taxon>Eukaryota</taxon>
        <taxon>Metazoa</taxon>
        <taxon>Ecdysozoa</taxon>
        <taxon>Arthropoda</taxon>
        <taxon>Chelicerata</taxon>
        <taxon>Arachnida</taxon>
        <taxon>Araneae</taxon>
        <taxon>Araneomorphae</taxon>
        <taxon>Entelegynae</taxon>
        <taxon>Araneoidea</taxon>
        <taxon>Araneidae</taxon>
        <taxon>Araneus</taxon>
    </lineage>
</organism>
<name>A0A4Y2J891_ARAVE</name>
<evidence type="ECO:0000313" key="2">
    <source>
        <dbReference type="Proteomes" id="UP000499080"/>
    </source>
</evidence>
<dbReference type="EMBL" id="BGPR01003234">
    <property type="protein sequence ID" value="GBM85436.1"/>
    <property type="molecule type" value="Genomic_DNA"/>
</dbReference>
<dbReference type="Proteomes" id="UP000499080">
    <property type="component" value="Unassembled WGS sequence"/>
</dbReference>
<keyword evidence="2" id="KW-1185">Reference proteome</keyword>
<proteinExistence type="predicted"/>
<reference evidence="1 2" key="1">
    <citation type="journal article" date="2019" name="Sci. Rep.">
        <title>Orb-weaving spider Araneus ventricosus genome elucidates the spidroin gene catalogue.</title>
        <authorList>
            <person name="Kono N."/>
            <person name="Nakamura H."/>
            <person name="Ohtoshi R."/>
            <person name="Moran D.A.P."/>
            <person name="Shinohara A."/>
            <person name="Yoshida Y."/>
            <person name="Fujiwara M."/>
            <person name="Mori M."/>
            <person name="Tomita M."/>
            <person name="Arakawa K."/>
        </authorList>
    </citation>
    <scope>NUCLEOTIDE SEQUENCE [LARGE SCALE GENOMIC DNA]</scope>
</reference>
<protein>
    <submittedName>
        <fullName evidence="1">Uncharacterized protein</fullName>
    </submittedName>
</protein>
<gene>
    <name evidence="1" type="ORF">AVEN_133966_1</name>
</gene>